<dbReference type="Pfam" id="PF07580">
    <property type="entry name" value="Peptidase_M26_C"/>
    <property type="match status" value="1"/>
</dbReference>
<dbReference type="GO" id="GO:0006508">
    <property type="term" value="P:proteolysis"/>
    <property type="evidence" value="ECO:0007669"/>
    <property type="project" value="UniProtKB-KW"/>
</dbReference>
<feature type="non-terminal residue" evidence="2">
    <location>
        <position position="1"/>
    </location>
</feature>
<protein>
    <submittedName>
        <fullName evidence="2">Zinc metalloprotease</fullName>
    </submittedName>
</protein>
<organism evidence="2 3">
    <name type="scientific">Streptococcus pneumoniae</name>
    <dbReference type="NCBI Taxonomy" id="1313"/>
    <lineage>
        <taxon>Bacteria</taxon>
        <taxon>Bacillati</taxon>
        <taxon>Bacillota</taxon>
        <taxon>Bacilli</taxon>
        <taxon>Lactobacillales</taxon>
        <taxon>Streptococcaceae</taxon>
        <taxon>Streptococcus</taxon>
    </lineage>
</organism>
<proteinExistence type="predicted"/>
<dbReference type="GO" id="GO:0004222">
    <property type="term" value="F:metalloendopeptidase activity"/>
    <property type="evidence" value="ECO:0007669"/>
    <property type="project" value="InterPro"/>
</dbReference>
<evidence type="ECO:0000259" key="1">
    <source>
        <dbReference type="Pfam" id="PF07580"/>
    </source>
</evidence>
<dbReference type="GO" id="GO:0005576">
    <property type="term" value="C:extracellular region"/>
    <property type="evidence" value="ECO:0007669"/>
    <property type="project" value="InterPro"/>
</dbReference>
<dbReference type="RefSeq" id="WP_269057769.1">
    <property type="nucleotide sequence ID" value="NZ_WNHJ01000180.1"/>
</dbReference>
<dbReference type="GO" id="GO:0008270">
    <property type="term" value="F:zinc ion binding"/>
    <property type="evidence" value="ECO:0007669"/>
    <property type="project" value="InterPro"/>
</dbReference>
<keyword evidence="2" id="KW-0378">Hydrolase</keyword>
<evidence type="ECO:0000313" key="3">
    <source>
        <dbReference type="Proteomes" id="UP000474228"/>
    </source>
</evidence>
<feature type="domain" description="Peptidase M26 C-terminal" evidence="1">
    <location>
        <begin position="1"/>
        <end position="192"/>
    </location>
</feature>
<dbReference type="Proteomes" id="UP000474228">
    <property type="component" value="Unassembled WGS sequence"/>
</dbReference>
<comment type="caution">
    <text evidence="2">The sequence shown here is derived from an EMBL/GenBank/DDBJ whole genome shotgun (WGS) entry which is preliminary data.</text>
</comment>
<reference evidence="2 3" key="1">
    <citation type="submission" date="2019-11" db="EMBL/GenBank/DDBJ databases">
        <title>Growth characteristics of pneumococcus vary with the chemical composition of the capsule and with environmental conditions.</title>
        <authorList>
            <person name="Tothpal A."/>
            <person name="Desobry K."/>
            <person name="Joshi S."/>
            <person name="Wyllie A.L."/>
            <person name="Weinberger D.M."/>
        </authorList>
    </citation>
    <scope>NUCLEOTIDE SEQUENCE [LARGE SCALE GENOMIC DNA]</scope>
    <source>
        <strain evidence="3">pnumococcus22F</strain>
    </source>
</reference>
<keyword evidence="2" id="KW-0645">Protease</keyword>
<sequence>ILYTPNMVEKDRAQLMTDVKSKLSSVELESDGVRQLLVKRDTKKDANANSVGRQNGYIRDLFLEESFSEVKANLDKLVKQILENEDHQLNDNELAERALLKKVEDNKAKIMMGLAYLNQYYAFKYDELSIKDIMMFKPDFYGKTASVIDRLINIGSAENNLKGDRTQDAYRGIISGATGKGSLHDFLTYNMK</sequence>
<dbReference type="AlphaFoldDB" id="A0A6G2D580"/>
<feature type="non-terminal residue" evidence="2">
    <location>
        <position position="192"/>
    </location>
</feature>
<evidence type="ECO:0000313" key="2">
    <source>
        <dbReference type="EMBL" id="MTV64000.1"/>
    </source>
</evidence>
<name>A0A6G2D580_STREE</name>
<accession>A0A6G2D580</accession>
<dbReference type="InterPro" id="IPR011505">
    <property type="entry name" value="Peptidase_M26_C_dom"/>
</dbReference>
<keyword evidence="2" id="KW-0482">Metalloprotease</keyword>
<gene>
    <name evidence="2" type="ORF">GM539_11625</name>
</gene>
<dbReference type="EMBL" id="WNHJ01000180">
    <property type="protein sequence ID" value="MTV64000.1"/>
    <property type="molecule type" value="Genomic_DNA"/>
</dbReference>